<name>A0A4U0TKB2_9PEZI</name>
<comment type="caution">
    <text evidence="1">The sequence shown here is derived from an EMBL/GenBank/DDBJ whole genome shotgun (WGS) entry which is preliminary data.</text>
</comment>
<evidence type="ECO:0000313" key="2">
    <source>
        <dbReference type="Proteomes" id="UP000308549"/>
    </source>
</evidence>
<dbReference type="OrthoDB" id="3341310at2759"/>
<protein>
    <submittedName>
        <fullName evidence="1">Uncharacterized protein</fullName>
    </submittedName>
</protein>
<reference evidence="1 2" key="1">
    <citation type="submission" date="2017-03" db="EMBL/GenBank/DDBJ databases">
        <title>Genomes of endolithic fungi from Antarctica.</title>
        <authorList>
            <person name="Coleine C."/>
            <person name="Masonjones S."/>
            <person name="Stajich J.E."/>
        </authorList>
    </citation>
    <scope>NUCLEOTIDE SEQUENCE [LARGE SCALE GENOMIC DNA]</scope>
    <source>
        <strain evidence="1 2">CCFEE 6315</strain>
    </source>
</reference>
<organism evidence="1 2">
    <name type="scientific">Salinomyces thailandicus</name>
    <dbReference type="NCBI Taxonomy" id="706561"/>
    <lineage>
        <taxon>Eukaryota</taxon>
        <taxon>Fungi</taxon>
        <taxon>Dikarya</taxon>
        <taxon>Ascomycota</taxon>
        <taxon>Pezizomycotina</taxon>
        <taxon>Dothideomycetes</taxon>
        <taxon>Dothideomycetidae</taxon>
        <taxon>Mycosphaerellales</taxon>
        <taxon>Teratosphaeriaceae</taxon>
        <taxon>Salinomyces</taxon>
    </lineage>
</organism>
<sequence length="231" mass="25595">MGFTSPYTCQKLNESTHLIIHNDKYLEQPFIYVKICPDARCVVVIDTGCGARNSEDGKSALELKDFIQTQIQQIDNSEYHFVVILYDKDEKWLSVGDACYQGAPINIMTPGGQEDNSATVIKLRCFVRDVEDSKETQTVHLASGHNSPSALATPFLQDLSEILERVSEGLVPILVTLPGDQIIPGGLLGKETFVVWHDDRGSHFSLLAPESAQRDSWGLSPLTQPDDRSCD</sequence>
<proteinExistence type="predicted"/>
<keyword evidence="2" id="KW-1185">Reference proteome</keyword>
<gene>
    <name evidence="1" type="ORF">B0A50_08427</name>
</gene>
<dbReference type="Proteomes" id="UP000308549">
    <property type="component" value="Unassembled WGS sequence"/>
</dbReference>
<dbReference type="EMBL" id="NAJL01000087">
    <property type="protein sequence ID" value="TKA22045.1"/>
    <property type="molecule type" value="Genomic_DNA"/>
</dbReference>
<evidence type="ECO:0000313" key="1">
    <source>
        <dbReference type="EMBL" id="TKA22045.1"/>
    </source>
</evidence>
<dbReference type="AlphaFoldDB" id="A0A4U0TKB2"/>
<accession>A0A4U0TKB2</accession>